<dbReference type="GO" id="GO:0034045">
    <property type="term" value="C:phagophore assembly site membrane"/>
    <property type="evidence" value="ECO:0007669"/>
    <property type="project" value="UniProtKB-SubCell"/>
</dbReference>
<dbReference type="OrthoDB" id="1668230at2759"/>
<evidence type="ECO:0000256" key="3">
    <source>
        <dbReference type="ARBA" id="ARBA00019599"/>
    </source>
</evidence>
<dbReference type="Gene3D" id="1.10.510.10">
    <property type="entry name" value="Transferase(Phosphotransferase) domain 1"/>
    <property type="match status" value="1"/>
</dbReference>
<sequence>MTCPPPSRNERDLDVLGCGIIPALLIPLSDCAILSSELPSNKKKSTTIPVSSLTKLDLPDKIKSGKDLDLLALKLEPSMDISYYSLGSSFNSYIVLQSVDEDEAYVNFLHCQFIPYPDRNSVVLYNASTSAFKVQNLDTQSPVRTVLPTNKETFDHGNWHLELGKGLEFLLRVLPRDPEIYTGFLVPCEAVSEGREEVNKTIPSLRHRIEKIGETDITQVLRVQRKGKIVAAKVCRKPDIKWAADTWLNEMQILKDLKHHSVVQMLDFDGRHLTIFLEYIEGVDLSKMVDRDFICRIPKPDQYRIWNDISSALEYIHRLNILHHDIKPHNIILGKGNRGAVLCDFGIATLGPRFQNGGTPCYISPEFIYGQRDKPSDIWAFGVTMLFVNGLLPLPSGKWRIAEVERDIHTLAQMVDWLDQIKALRACLPKHLALLRGMLTEDANRRITASDLARDLVALTKYKTRERLRLLTGGQVQV</sequence>
<evidence type="ECO:0000259" key="6">
    <source>
        <dbReference type="PROSITE" id="PS50011"/>
    </source>
</evidence>
<dbReference type="PROSITE" id="PS50011">
    <property type="entry name" value="PROTEIN_KINASE_DOM"/>
    <property type="match status" value="1"/>
</dbReference>
<dbReference type="VEuPathDB" id="FungiDB:EMCG_06092"/>
<dbReference type="SMART" id="SM00220">
    <property type="entry name" value="S_TKc"/>
    <property type="match status" value="1"/>
</dbReference>
<dbReference type="PROSITE" id="PS00108">
    <property type="entry name" value="PROTEIN_KINASE_ST"/>
    <property type="match status" value="1"/>
</dbReference>
<evidence type="ECO:0000256" key="4">
    <source>
        <dbReference type="ARBA" id="ARBA00023006"/>
    </source>
</evidence>
<name>A0A0G2JBX3_9EURO</name>
<dbReference type="GO" id="GO:0004674">
    <property type="term" value="F:protein serine/threonine kinase activity"/>
    <property type="evidence" value="ECO:0007669"/>
    <property type="project" value="InterPro"/>
</dbReference>
<dbReference type="AlphaFoldDB" id="A0A0G2JBX3"/>
<dbReference type="GO" id="GO:0005524">
    <property type="term" value="F:ATP binding"/>
    <property type="evidence" value="ECO:0007669"/>
    <property type="project" value="InterPro"/>
</dbReference>
<organism evidence="7 8">
    <name type="scientific">[Emmonsia] crescens</name>
    <dbReference type="NCBI Taxonomy" id="73230"/>
    <lineage>
        <taxon>Eukaryota</taxon>
        <taxon>Fungi</taxon>
        <taxon>Dikarya</taxon>
        <taxon>Ascomycota</taxon>
        <taxon>Pezizomycotina</taxon>
        <taxon>Eurotiomycetes</taxon>
        <taxon>Eurotiomycetidae</taxon>
        <taxon>Onygenales</taxon>
        <taxon>Ajellomycetaceae</taxon>
        <taxon>Emergomyces</taxon>
    </lineage>
</organism>
<protein>
    <recommendedName>
        <fullName evidence="2">Serine/threonine-protein kinase ATG1</fullName>
    </recommendedName>
    <alternativeName>
        <fullName evidence="5">Autophagy-related protein 1</fullName>
    </alternativeName>
    <alternativeName>
        <fullName evidence="3">Serine/threonine-protein kinase atg1</fullName>
    </alternativeName>
</protein>
<dbReference type="InterPro" id="IPR045269">
    <property type="entry name" value="Atg1-like"/>
</dbReference>
<comment type="caution">
    <text evidence="7">The sequence shown here is derived from an EMBL/GenBank/DDBJ whole genome shotgun (WGS) entry which is preliminary data.</text>
</comment>
<dbReference type="InterPro" id="IPR000719">
    <property type="entry name" value="Prot_kinase_dom"/>
</dbReference>
<dbReference type="InterPro" id="IPR008271">
    <property type="entry name" value="Ser/Thr_kinase_AS"/>
</dbReference>
<comment type="subcellular location">
    <subcellularLocation>
        <location evidence="1">Preautophagosomal structure membrane</location>
        <topology evidence="1">Peripheral membrane protein</topology>
    </subcellularLocation>
</comment>
<reference evidence="8" key="1">
    <citation type="journal article" date="2015" name="PLoS Genet.">
        <title>The dynamic genome and transcriptome of the human fungal pathogen Blastomyces and close relative Emmonsia.</title>
        <authorList>
            <person name="Munoz J.F."/>
            <person name="Gauthier G.M."/>
            <person name="Desjardins C.A."/>
            <person name="Gallo J.E."/>
            <person name="Holder J."/>
            <person name="Sullivan T.D."/>
            <person name="Marty A.J."/>
            <person name="Carmen J.C."/>
            <person name="Chen Z."/>
            <person name="Ding L."/>
            <person name="Gujja S."/>
            <person name="Magrini V."/>
            <person name="Misas E."/>
            <person name="Mitreva M."/>
            <person name="Priest M."/>
            <person name="Saif S."/>
            <person name="Whiston E.A."/>
            <person name="Young S."/>
            <person name="Zeng Q."/>
            <person name="Goldman W.E."/>
            <person name="Mardis E.R."/>
            <person name="Taylor J.W."/>
            <person name="McEwen J.G."/>
            <person name="Clay O.K."/>
            <person name="Klein B.S."/>
            <person name="Cuomo C.A."/>
        </authorList>
    </citation>
    <scope>NUCLEOTIDE SEQUENCE [LARGE SCALE GENOMIC DNA]</scope>
    <source>
        <strain evidence="8">UAMH 3008</strain>
    </source>
</reference>
<dbReference type="PANTHER" id="PTHR24348">
    <property type="entry name" value="SERINE/THREONINE-PROTEIN KINASE UNC-51-RELATED"/>
    <property type="match status" value="1"/>
</dbReference>
<evidence type="ECO:0000313" key="8">
    <source>
        <dbReference type="Proteomes" id="UP000034164"/>
    </source>
</evidence>
<dbReference type="GO" id="GO:0006914">
    <property type="term" value="P:autophagy"/>
    <property type="evidence" value="ECO:0007669"/>
    <property type="project" value="UniProtKB-KW"/>
</dbReference>
<evidence type="ECO:0000313" key="7">
    <source>
        <dbReference type="EMBL" id="KKZ68231.1"/>
    </source>
</evidence>
<feature type="domain" description="Protein kinase" evidence="6">
    <location>
        <begin position="206"/>
        <end position="459"/>
    </location>
</feature>
<dbReference type="InterPro" id="IPR011009">
    <property type="entry name" value="Kinase-like_dom_sf"/>
</dbReference>
<gene>
    <name evidence="7" type="ORF">EMCG_06092</name>
</gene>
<accession>A0A0G2JBX3</accession>
<evidence type="ECO:0000256" key="5">
    <source>
        <dbReference type="ARBA" id="ARBA00030237"/>
    </source>
</evidence>
<dbReference type="EMBL" id="LCZI01000137">
    <property type="protein sequence ID" value="KKZ68231.1"/>
    <property type="molecule type" value="Genomic_DNA"/>
</dbReference>
<evidence type="ECO:0000256" key="2">
    <source>
        <dbReference type="ARBA" id="ARBA00018572"/>
    </source>
</evidence>
<keyword evidence="4" id="KW-0072">Autophagy</keyword>
<dbReference type="Pfam" id="PF00069">
    <property type="entry name" value="Pkinase"/>
    <property type="match status" value="1"/>
</dbReference>
<proteinExistence type="predicted"/>
<dbReference type="Proteomes" id="UP000034164">
    <property type="component" value="Unassembled WGS sequence"/>
</dbReference>
<evidence type="ECO:0000256" key="1">
    <source>
        <dbReference type="ARBA" id="ARBA00004623"/>
    </source>
</evidence>
<dbReference type="SUPFAM" id="SSF56112">
    <property type="entry name" value="Protein kinase-like (PK-like)"/>
    <property type="match status" value="1"/>
</dbReference>
<dbReference type="GO" id="GO:0010506">
    <property type="term" value="P:regulation of autophagy"/>
    <property type="evidence" value="ECO:0007669"/>
    <property type="project" value="InterPro"/>
</dbReference>
<dbReference type="PANTHER" id="PTHR24348:SF68">
    <property type="entry name" value="SERINE_THREONINE-PROTEIN KINASE ATG1C"/>
    <property type="match status" value="1"/>
</dbReference>